<evidence type="ECO:0000256" key="1">
    <source>
        <dbReference type="SAM" id="MobiDB-lite"/>
    </source>
</evidence>
<keyword evidence="3" id="KW-1185">Reference proteome</keyword>
<comment type="caution">
    <text evidence="2">The sequence shown here is derived from an EMBL/GenBank/DDBJ whole genome shotgun (WGS) entry which is preliminary data.</text>
</comment>
<sequence>MSILCVASMVLEDFTTRTESDAPFPNVDFAGMPAGSVPCAYCIKQKHHDFSHSCRHGSLLSRCAVCEASSKKCSQNFLHHLAFREWDEESEPITALGRWRLVRAVRSASSAWRNLLDFAENPTNTRSQGENNLASFGYQEALASTQIQSLLAEHAFGLVTDRETLRARLASTTPLYRRDESLPRALLVALETLAVAEHTPVADVSREGSLRRFPSDFSATIVASIDKYKDNGPPQPTVAFVGAAPVRRGGRSAPIRRPEDNDDNDDDESAGGNDNDRPVSGGEDDVAGPGEHSPIPTPLAGVSANDEPMEDAPPVVSGSRRSRRGYLIRDDVQEAADRAEAERIVELAAAQGRDLGEVFLETVGRVPASEELASLTEVGRELAETASPSRGRLLRLFGF</sequence>
<gene>
    <name evidence="2" type="ORF">AK830_g12667</name>
</gene>
<dbReference type="Proteomes" id="UP000050424">
    <property type="component" value="Unassembled WGS sequence"/>
</dbReference>
<name>A0A0P7AJT5_9HYPO</name>
<accession>A0A0P7AJT5</accession>
<reference evidence="2 3" key="1">
    <citation type="submission" date="2015-09" db="EMBL/GenBank/DDBJ databases">
        <title>Draft genome of a European isolate of the apple canker pathogen Neonectria ditissima.</title>
        <authorList>
            <person name="Gomez-Cortecero A."/>
            <person name="Harrison R.J."/>
            <person name="Armitage A.D."/>
        </authorList>
    </citation>
    <scope>NUCLEOTIDE SEQUENCE [LARGE SCALE GENOMIC DNA]</scope>
    <source>
        <strain evidence="2 3">R09/05</strain>
    </source>
</reference>
<feature type="compositionally biased region" description="Acidic residues" evidence="1">
    <location>
        <begin position="260"/>
        <end position="269"/>
    </location>
</feature>
<evidence type="ECO:0000313" key="3">
    <source>
        <dbReference type="Proteomes" id="UP000050424"/>
    </source>
</evidence>
<proteinExistence type="predicted"/>
<dbReference type="OrthoDB" id="10623096at2759"/>
<protein>
    <submittedName>
        <fullName evidence="2">Uncharacterized protein</fullName>
    </submittedName>
</protein>
<evidence type="ECO:0000313" key="2">
    <source>
        <dbReference type="EMBL" id="KPM33906.1"/>
    </source>
</evidence>
<dbReference type="EMBL" id="LKCW01000498">
    <property type="protein sequence ID" value="KPM33906.1"/>
    <property type="molecule type" value="Genomic_DNA"/>
</dbReference>
<dbReference type="AlphaFoldDB" id="A0A0P7AJT5"/>
<organism evidence="2 3">
    <name type="scientific">Neonectria ditissima</name>
    <dbReference type="NCBI Taxonomy" id="78410"/>
    <lineage>
        <taxon>Eukaryota</taxon>
        <taxon>Fungi</taxon>
        <taxon>Dikarya</taxon>
        <taxon>Ascomycota</taxon>
        <taxon>Pezizomycotina</taxon>
        <taxon>Sordariomycetes</taxon>
        <taxon>Hypocreomycetidae</taxon>
        <taxon>Hypocreales</taxon>
        <taxon>Nectriaceae</taxon>
        <taxon>Neonectria</taxon>
    </lineage>
</organism>
<feature type="region of interest" description="Disordered" evidence="1">
    <location>
        <begin position="227"/>
        <end position="325"/>
    </location>
</feature>